<protein>
    <submittedName>
        <fullName evidence="1">Uncharacterized protein</fullName>
    </submittedName>
</protein>
<sequence length="432" mass="48754">MDKRDFFMLCMKEHKYRDKRWVLRAFALVRENKTPETSKPLDIIQTPAGHFYKHPETGELEQIRGAVKPGKPMYGVKEKLTVKKGELPGILKDEETDYGRILYYCIIFLHSFDGRVPFKNQQMDMGKFEDELASKLQDDVESGQEENPALFYPRQLVRYYEAMAYSRGLAMLCVPAASPKSMTIDPKVLKRRDEIYKDPNIDLNNQAVAASVEKELVDMDRDSFKDDSASGFLINKKDFAVIRKKRFISFGSGAGLTPDSKTAYVKRSLNEGVDVSQFKDYNDEMRTGSYKRGVETMFGGELDKWLVRESSNIRVLPDDCGSTVGIPTLITELNQNQWIGFNIVEGRGVNKLSSDNIGTYMGKVVLRRSPAACWAGKPDYCTVCLGEKLSMNPDAISIAFSQYGHDFMGESMSAMHGKSLSIARMDLVAEAS</sequence>
<keyword evidence="2" id="KW-1185">Reference proteome</keyword>
<name>A0A0A8J8G8_9CAUD</name>
<dbReference type="Proteomes" id="UP000203794">
    <property type="component" value="Segment"/>
</dbReference>
<evidence type="ECO:0000313" key="1">
    <source>
        <dbReference type="EMBL" id="BAQ02720.1"/>
    </source>
</evidence>
<dbReference type="KEGG" id="vg:26639633"/>
<evidence type="ECO:0000313" key="2">
    <source>
        <dbReference type="Proteomes" id="UP000203794"/>
    </source>
</evidence>
<dbReference type="GeneID" id="26639633"/>
<dbReference type="OrthoDB" id="13805at10239"/>
<accession>A0A0A8J8G8</accession>
<proteinExistence type="predicted"/>
<dbReference type="RefSeq" id="YP_009213041.1">
    <property type="nucleotide sequence ID" value="NC_028950.1"/>
</dbReference>
<dbReference type="EMBL" id="AP014693">
    <property type="protein sequence ID" value="BAQ02720.1"/>
    <property type="molecule type" value="Genomic_DNA"/>
</dbReference>
<reference evidence="1 2" key="1">
    <citation type="submission" date="2014-12" db="EMBL/GenBank/DDBJ databases">
        <title>Genome analysis of a novel jumbo phage RSL2 infecting the phytopathogen Ralstonia solanacearum.</title>
        <authorList>
            <person name="Kawasaki T."/>
            <person name="Fujie M."/>
            <person name="Chatchawankanphanich O."/>
            <person name="Ogata H."/>
            <person name="Yamada T."/>
        </authorList>
    </citation>
    <scope>NUCLEOTIDE SEQUENCE [LARGE SCALE GENOMIC DNA]</scope>
    <source>
        <strain evidence="1 2">RSL2</strain>
    </source>
</reference>
<organism evidence="1 2">
    <name type="scientific">Ralstonia phage RSL2</name>
    <dbReference type="NCBI Taxonomy" id="1585840"/>
    <lineage>
        <taxon>Viruses</taxon>
        <taxon>Duplodnaviria</taxon>
        <taxon>Heunggongvirae</taxon>
        <taxon>Uroviricota</taxon>
        <taxon>Caudoviricetes</taxon>
        <taxon>Chimalliviridae</taxon>
        <taxon>Chiangmaivirus</taxon>
        <taxon>Chiangmaivirus RSL2</taxon>
    </lineage>
</organism>